<proteinExistence type="predicted"/>
<dbReference type="Proteomes" id="UP001214576">
    <property type="component" value="Unassembled WGS sequence"/>
</dbReference>
<keyword evidence="3" id="KW-0430">Lectin</keyword>
<feature type="transmembrane region" description="Helical" evidence="6">
    <location>
        <begin position="314"/>
        <end position="337"/>
    </location>
</feature>
<feature type="transmembrane region" description="Helical" evidence="6">
    <location>
        <begin position="159"/>
        <end position="179"/>
    </location>
</feature>
<organism evidence="8 9">
    <name type="scientific">Ovis ammon polii</name>
    <dbReference type="NCBI Taxonomy" id="230172"/>
    <lineage>
        <taxon>Eukaryota</taxon>
        <taxon>Metazoa</taxon>
        <taxon>Chordata</taxon>
        <taxon>Craniata</taxon>
        <taxon>Vertebrata</taxon>
        <taxon>Euteleostomi</taxon>
        <taxon>Mammalia</taxon>
        <taxon>Eutheria</taxon>
        <taxon>Laurasiatheria</taxon>
        <taxon>Artiodactyla</taxon>
        <taxon>Ruminantia</taxon>
        <taxon>Pecora</taxon>
        <taxon>Bovidae</taxon>
        <taxon>Caprinae</taxon>
        <taxon>Ovis</taxon>
    </lineage>
</organism>
<feature type="region of interest" description="Disordered" evidence="5">
    <location>
        <begin position="1065"/>
        <end position="1087"/>
    </location>
</feature>
<comment type="subcellular location">
    <subcellularLocation>
        <location evidence="1">Membrane</location>
        <topology evidence="1">Multi-pass membrane protein</topology>
    </subcellularLocation>
</comment>
<evidence type="ECO:0000256" key="2">
    <source>
        <dbReference type="ARBA" id="ARBA00022729"/>
    </source>
</evidence>
<feature type="transmembrane region" description="Helical" evidence="6">
    <location>
        <begin position="70"/>
        <end position="92"/>
    </location>
</feature>
<dbReference type="Gene3D" id="3.10.100.10">
    <property type="entry name" value="Mannose-Binding Protein A, subunit A"/>
    <property type="match status" value="4"/>
</dbReference>
<feature type="region of interest" description="Disordered" evidence="5">
    <location>
        <begin position="524"/>
        <end position="546"/>
    </location>
</feature>
<dbReference type="PRINTS" id="PR00770">
    <property type="entry name" value="EMAJORBASICP"/>
</dbReference>
<sequence length="1214" mass="135300">MQGRGLPFRVATLLTGLLECLGFAGVLFGWTSLVYVFKKQHYFEELCEPDAGSLGNATGLDDCRAQDEQFSLIFTLASFMNNFMTFPMGYIFDRFKTTVARLIAIFLYTSATLTIAFTSTDTAVLLFLAMPMLAVGGILFLITNLQIGNLFGKHRSTIITMYNGAFDSSSAVFLIIKLLYDRASIKASFIFISVCSAWHVGRTLLLMPRGHIPYPLPADYRYGLCSGDSPQEEDKKAVGSEKLELQSEEFLSPKKETPGQLQAPSSFWSHAFSQRFAWHVVWLSVIQLWHYLFIGTLNSLLNNLASKDSALVSTYTNAFAVTQFFGVLCAPWNGLLMDRLKHKYQEEAKKTGAPAEAAALRSAVPSLALTSLLCLGFAACASIPVLPLQYATFILQVVSRSFLYGCNAAFLTLAFPSEHFGKLFGLVMALSAAVSLLQFPLFTLIKGPLQDDPLYVNLMLMLLTLLTFIHPFRVDRECQRKESPEKDASHMGSPQTQADLSQDLEGSGGQEGELALSGEVLDSGGEEAEDAHDDEGDCELDPDDLDEDVQCPKEEETVQLPGGPECKSCHYRMVRTPRRFCHAQRICRRCYRGNLVSIHSYRFDYRVRRWARRTNQSQVWIGGVIRGRSRCRRFRWTDGSRWNFGYWARGQPGNGRGHCITLCTREKDASHMGSPQTQADLSQDPEGSGGQEGELALSGGVLESEGEQAEDAHDGEGDSELDPDDLDEDVQCPKEEETVRLLGTPACKSCHYLMVQTPNIFRKAQSICRKCYRGNLVSIHNLLFDNRISRWARRIKQAKVWIGVIIKLWSIYNTFRWTDGSRWNFGYWARGQPGNGRGNCVALSTREDALHLGDAETQADLSQDLEGSGGQEGELALSGEVLESEGEEAENAHDDEGDSDPDDLDEDVQCPKEEETVQLPGSPECKSCRYMMVRTPKRFKKAQRVCRKCYRGNLASIHNVKFNCYIQRLATGINQAQVWIGGFIRGWCLWRKYRWTDGSSWNFTYWALWQPKFGRGRCVALSTREKDASHMGSPQTPADLSQDLEGSGGQEGELALSGEVLDSGGEQAEDAHDDYEGDSDPDDLDEDVQCPKEEETVQLPGSPECKSCRYTMVRTPRRFKNAQRVCRRCYRGNLASIHSSSVNCLIHRLCVTINQAQVWIGGQVSEGPMSRERKLILSVLLKSYGAEDLSGLMGVVGILPTGLQDNLRVGEAAV</sequence>
<dbReference type="InterPro" id="IPR001304">
    <property type="entry name" value="C-type_lectin-like"/>
</dbReference>
<evidence type="ECO:0000256" key="4">
    <source>
        <dbReference type="ARBA" id="ARBA00023157"/>
    </source>
</evidence>
<feature type="compositionally biased region" description="Basic and acidic residues" evidence="5">
    <location>
        <begin position="479"/>
        <end position="489"/>
    </location>
</feature>
<feature type="region of interest" description="Disordered" evidence="5">
    <location>
        <begin position="670"/>
        <end position="728"/>
    </location>
</feature>
<keyword evidence="4" id="KW-1015">Disulfide bond</keyword>
<accession>A0AAD4U2B6</accession>
<keyword evidence="2" id="KW-0732">Signal</keyword>
<gene>
    <name evidence="8" type="ORF">MG293_012089</name>
</gene>
<dbReference type="GO" id="GO:0016020">
    <property type="term" value="C:membrane"/>
    <property type="evidence" value="ECO:0007669"/>
    <property type="project" value="UniProtKB-SubCell"/>
</dbReference>
<feature type="region of interest" description="Disordered" evidence="5">
    <location>
        <begin position="479"/>
        <end position="511"/>
    </location>
</feature>
<dbReference type="GO" id="GO:0030246">
    <property type="term" value="F:carbohydrate binding"/>
    <property type="evidence" value="ECO:0007669"/>
    <property type="project" value="UniProtKB-KW"/>
</dbReference>
<evidence type="ECO:0000313" key="8">
    <source>
        <dbReference type="EMBL" id="KAI4537226.1"/>
    </source>
</evidence>
<keyword evidence="9" id="KW-1185">Reference proteome</keyword>
<dbReference type="SUPFAM" id="SSF103473">
    <property type="entry name" value="MFS general substrate transporter"/>
    <property type="match status" value="1"/>
</dbReference>
<evidence type="ECO:0000259" key="7">
    <source>
        <dbReference type="PROSITE" id="PS50041"/>
    </source>
</evidence>
<dbReference type="InterPro" id="IPR027197">
    <property type="entry name" value="SLC43A3"/>
</dbReference>
<keyword evidence="6" id="KW-1133">Transmembrane helix</keyword>
<dbReference type="PANTHER" id="PTHR20765:SF1">
    <property type="entry name" value="EQUILIBRATIVE NUCLEOBASE TRANSPORTER 1"/>
    <property type="match status" value="1"/>
</dbReference>
<feature type="region of interest" description="Disordered" evidence="5">
    <location>
        <begin position="1025"/>
        <end position="1050"/>
    </location>
</feature>
<dbReference type="Pfam" id="PF07690">
    <property type="entry name" value="MFS_1"/>
    <property type="match status" value="1"/>
</dbReference>
<feature type="transmembrane region" description="Helical" evidence="6">
    <location>
        <begin position="123"/>
        <end position="147"/>
    </location>
</feature>
<dbReference type="AlphaFoldDB" id="A0AAD4U2B6"/>
<dbReference type="InterPro" id="IPR033816">
    <property type="entry name" value="EMBP_CTLD"/>
</dbReference>
<feature type="transmembrane region" description="Helical" evidence="6">
    <location>
        <begin position="12"/>
        <end position="37"/>
    </location>
</feature>
<dbReference type="PROSITE" id="PS50041">
    <property type="entry name" value="C_TYPE_LECTIN_2"/>
    <property type="match status" value="3"/>
</dbReference>
<dbReference type="CDD" id="cd06174">
    <property type="entry name" value="MFS"/>
    <property type="match status" value="1"/>
</dbReference>
<keyword evidence="6" id="KW-0812">Transmembrane</keyword>
<feature type="region of interest" description="Disordered" evidence="5">
    <location>
        <begin position="883"/>
        <end position="907"/>
    </location>
</feature>
<feature type="transmembrane region" description="Helical" evidence="6">
    <location>
        <begin position="423"/>
        <end position="442"/>
    </location>
</feature>
<dbReference type="SMART" id="SM00034">
    <property type="entry name" value="CLECT"/>
    <property type="match status" value="3"/>
</dbReference>
<feature type="domain" description="C-type lectin" evidence="7">
    <location>
        <begin position="930"/>
        <end position="1023"/>
    </location>
</feature>
<feature type="compositionally biased region" description="Acidic residues" evidence="5">
    <location>
        <begin position="1067"/>
        <end position="1087"/>
    </location>
</feature>
<dbReference type="CDD" id="cd03598">
    <property type="entry name" value="CLECT_EMBP_like"/>
    <property type="match status" value="2"/>
</dbReference>
<dbReference type="SUPFAM" id="SSF56436">
    <property type="entry name" value="C-type lectin-like"/>
    <property type="match status" value="4"/>
</dbReference>
<dbReference type="InterPro" id="IPR002352">
    <property type="entry name" value="Eosinophil_major_basic"/>
</dbReference>
<dbReference type="InterPro" id="IPR016187">
    <property type="entry name" value="CTDL_fold"/>
</dbReference>
<dbReference type="PANTHER" id="PTHR20765">
    <property type="entry name" value="SOLUTE CARRIER FAMILY 43 MEMBER 3-RELATED"/>
    <property type="match status" value="1"/>
</dbReference>
<feature type="transmembrane region" description="Helical" evidence="6">
    <location>
        <begin position="390"/>
        <end position="411"/>
    </location>
</feature>
<protein>
    <recommendedName>
        <fullName evidence="7">C-type lectin domain-containing protein</fullName>
    </recommendedName>
</protein>
<keyword evidence="6" id="KW-0472">Membrane</keyword>
<evidence type="ECO:0000256" key="3">
    <source>
        <dbReference type="ARBA" id="ARBA00022734"/>
    </source>
</evidence>
<feature type="transmembrane region" description="Helical" evidence="6">
    <location>
        <begin position="454"/>
        <end position="472"/>
    </location>
</feature>
<feature type="domain" description="C-type lectin" evidence="7">
    <location>
        <begin position="571"/>
        <end position="662"/>
    </location>
</feature>
<reference evidence="8" key="1">
    <citation type="submission" date="2022-03" db="EMBL/GenBank/DDBJ databases">
        <title>Genomic analyses of argali, domestic sheep and their hybrids provide insights into chromosomal evolution, heterosis and genetic basis of agronomic traits.</title>
        <authorList>
            <person name="Li M."/>
        </authorList>
    </citation>
    <scope>NUCLEOTIDE SEQUENCE</scope>
    <source>
        <strain evidence="8">CAU-MHL-2022a</strain>
        <tissue evidence="8">Skin</tissue>
    </source>
</reference>
<dbReference type="InterPro" id="IPR011701">
    <property type="entry name" value="MFS"/>
</dbReference>
<dbReference type="GO" id="GO:0022857">
    <property type="term" value="F:transmembrane transporter activity"/>
    <property type="evidence" value="ECO:0007669"/>
    <property type="project" value="InterPro"/>
</dbReference>
<evidence type="ECO:0000256" key="6">
    <source>
        <dbReference type="SAM" id="Phobius"/>
    </source>
</evidence>
<dbReference type="InterPro" id="IPR016186">
    <property type="entry name" value="C-type_lectin-like/link_sf"/>
</dbReference>
<name>A0AAD4U2B6_OVIAM</name>
<feature type="domain" description="C-type lectin" evidence="7">
    <location>
        <begin position="750"/>
        <end position="845"/>
    </location>
</feature>
<feature type="transmembrane region" description="Helical" evidence="6">
    <location>
        <begin position="358"/>
        <end position="384"/>
    </location>
</feature>
<evidence type="ECO:0000256" key="5">
    <source>
        <dbReference type="SAM" id="MobiDB-lite"/>
    </source>
</evidence>
<evidence type="ECO:0000313" key="9">
    <source>
        <dbReference type="Proteomes" id="UP001214576"/>
    </source>
</evidence>
<evidence type="ECO:0000256" key="1">
    <source>
        <dbReference type="ARBA" id="ARBA00004141"/>
    </source>
</evidence>
<feature type="transmembrane region" description="Helical" evidence="6">
    <location>
        <begin position="276"/>
        <end position="294"/>
    </location>
</feature>
<dbReference type="Gene3D" id="1.20.1250.20">
    <property type="entry name" value="MFS general substrate transporter like domains"/>
    <property type="match status" value="2"/>
</dbReference>
<dbReference type="InterPro" id="IPR036259">
    <property type="entry name" value="MFS_trans_sf"/>
</dbReference>
<dbReference type="GO" id="GO:0006955">
    <property type="term" value="P:immune response"/>
    <property type="evidence" value="ECO:0007669"/>
    <property type="project" value="InterPro"/>
</dbReference>
<dbReference type="EMBL" id="JAKZEL010000014">
    <property type="protein sequence ID" value="KAI4537226.1"/>
    <property type="molecule type" value="Genomic_DNA"/>
</dbReference>
<comment type="caution">
    <text evidence="8">The sequence shown here is derived from an EMBL/GenBank/DDBJ whole genome shotgun (WGS) entry which is preliminary data.</text>
</comment>
<feature type="transmembrane region" description="Helical" evidence="6">
    <location>
        <begin position="99"/>
        <end position="117"/>
    </location>
</feature>
<feature type="compositionally biased region" description="Acidic residues" evidence="5">
    <location>
        <begin position="717"/>
        <end position="728"/>
    </location>
</feature>